<gene>
    <name evidence="2" type="ORF">Micbo1qcDRAFT_165779</name>
</gene>
<evidence type="ECO:0000256" key="1">
    <source>
        <dbReference type="SAM" id="MobiDB-lite"/>
    </source>
</evidence>
<dbReference type="Proteomes" id="UP000070501">
    <property type="component" value="Unassembled WGS sequence"/>
</dbReference>
<protein>
    <submittedName>
        <fullName evidence="2">Uncharacterized protein</fullName>
    </submittedName>
</protein>
<keyword evidence="3" id="KW-1185">Reference proteome</keyword>
<organism evidence="2 3">
    <name type="scientific">Microdochium bolleyi</name>
    <dbReference type="NCBI Taxonomy" id="196109"/>
    <lineage>
        <taxon>Eukaryota</taxon>
        <taxon>Fungi</taxon>
        <taxon>Dikarya</taxon>
        <taxon>Ascomycota</taxon>
        <taxon>Pezizomycotina</taxon>
        <taxon>Sordariomycetes</taxon>
        <taxon>Xylariomycetidae</taxon>
        <taxon>Xylariales</taxon>
        <taxon>Microdochiaceae</taxon>
        <taxon>Microdochium</taxon>
    </lineage>
</organism>
<feature type="compositionally biased region" description="Pro residues" evidence="1">
    <location>
        <begin position="124"/>
        <end position="133"/>
    </location>
</feature>
<evidence type="ECO:0000313" key="3">
    <source>
        <dbReference type="Proteomes" id="UP000070501"/>
    </source>
</evidence>
<dbReference type="AlphaFoldDB" id="A0A136IVS2"/>
<dbReference type="EMBL" id="KQ964256">
    <property type="protein sequence ID" value="KXJ89001.1"/>
    <property type="molecule type" value="Genomic_DNA"/>
</dbReference>
<sequence length="133" mass="14607">MGLCCSWCRRERRRIRQQRAPPVRPLDPVTQGRFTPQARSVQAREFTAATTATGTTTTAAAAVTAPAATAMPATVSLPETVHHLRNDDEPLPRYCRTQLPAPQETAMRPLPALPEIDSTGLPRPDTPPPVYQR</sequence>
<dbReference type="InParanoid" id="A0A136IVS2"/>
<evidence type="ECO:0000313" key="2">
    <source>
        <dbReference type="EMBL" id="KXJ89001.1"/>
    </source>
</evidence>
<reference evidence="3" key="1">
    <citation type="submission" date="2016-02" db="EMBL/GenBank/DDBJ databases">
        <title>Draft genome sequence of Microdochium bolleyi, a fungal endophyte of beachgrass.</title>
        <authorList>
            <consortium name="DOE Joint Genome Institute"/>
            <person name="David A.S."/>
            <person name="May G."/>
            <person name="Haridas S."/>
            <person name="Lim J."/>
            <person name="Wang M."/>
            <person name="Labutti K."/>
            <person name="Lipzen A."/>
            <person name="Barry K."/>
            <person name="Grigoriev I.V."/>
        </authorList>
    </citation>
    <scope>NUCLEOTIDE SEQUENCE [LARGE SCALE GENOMIC DNA]</scope>
    <source>
        <strain evidence="3">J235TASD1</strain>
    </source>
</reference>
<feature type="non-terminal residue" evidence="2">
    <location>
        <position position="1"/>
    </location>
</feature>
<name>A0A136IVS2_9PEZI</name>
<feature type="region of interest" description="Disordered" evidence="1">
    <location>
        <begin position="99"/>
        <end position="133"/>
    </location>
</feature>
<proteinExistence type="predicted"/>
<accession>A0A136IVS2</accession>